<organism evidence="1 2">
    <name type="scientific">Candidatus Fischerbacteria bacterium RBG_13_37_8</name>
    <dbReference type="NCBI Taxonomy" id="1817863"/>
    <lineage>
        <taxon>Bacteria</taxon>
        <taxon>Candidatus Fischeribacteriota</taxon>
    </lineage>
</organism>
<dbReference type="AlphaFoldDB" id="A0A1F5VKS6"/>
<protein>
    <recommendedName>
        <fullName evidence="3">PsbP C-terminal domain-containing protein</fullName>
    </recommendedName>
</protein>
<dbReference type="EMBL" id="MFGW01000141">
    <property type="protein sequence ID" value="OGF64059.1"/>
    <property type="molecule type" value="Genomic_DNA"/>
</dbReference>
<evidence type="ECO:0008006" key="3">
    <source>
        <dbReference type="Google" id="ProtNLM"/>
    </source>
</evidence>
<dbReference type="STRING" id="1817863.A2Y62_15470"/>
<comment type="caution">
    <text evidence="1">The sequence shown here is derived from an EMBL/GenBank/DDBJ whole genome shotgun (WGS) entry which is preliminary data.</text>
</comment>
<reference evidence="1 2" key="1">
    <citation type="journal article" date="2016" name="Nat. Commun.">
        <title>Thousands of microbial genomes shed light on interconnected biogeochemical processes in an aquifer system.</title>
        <authorList>
            <person name="Anantharaman K."/>
            <person name="Brown C.T."/>
            <person name="Hug L.A."/>
            <person name="Sharon I."/>
            <person name="Castelle C.J."/>
            <person name="Probst A.J."/>
            <person name="Thomas B.C."/>
            <person name="Singh A."/>
            <person name="Wilkins M.J."/>
            <person name="Karaoz U."/>
            <person name="Brodie E.L."/>
            <person name="Williams K.H."/>
            <person name="Hubbard S.S."/>
            <person name="Banfield J.F."/>
        </authorList>
    </citation>
    <scope>NUCLEOTIDE SEQUENCE [LARGE SCALE GENOMIC DNA]</scope>
</reference>
<name>A0A1F5VKS6_9BACT</name>
<dbReference type="Proteomes" id="UP000178943">
    <property type="component" value="Unassembled WGS sequence"/>
</dbReference>
<dbReference type="PROSITE" id="PS51257">
    <property type="entry name" value="PROKAR_LIPOPROTEIN"/>
    <property type="match status" value="1"/>
</dbReference>
<evidence type="ECO:0000313" key="1">
    <source>
        <dbReference type="EMBL" id="OGF64059.1"/>
    </source>
</evidence>
<gene>
    <name evidence="1" type="ORF">A2Y62_15470</name>
</gene>
<accession>A0A1F5VKS6</accession>
<proteinExistence type="predicted"/>
<sequence length="175" mass="19380">MRTKICIVVLIVLLSVAGCKRVNWKEFSSANGKFSVMMPGEPQEQHETVKTAVGPVDLYMHILDVGTSAYIVGYSDYPEDLIKNSEVNILLEGARNGAISNIRGTLVNEKDISIAGNPGKEFNFSVPKRPELPNKGIGKSRIFLVGNRLYQCMVVGDKNTKNEDIDKFLESFTLK</sequence>
<evidence type="ECO:0000313" key="2">
    <source>
        <dbReference type="Proteomes" id="UP000178943"/>
    </source>
</evidence>